<feature type="region of interest" description="Disordered" evidence="1">
    <location>
        <begin position="340"/>
        <end position="360"/>
    </location>
</feature>
<feature type="compositionally biased region" description="Basic and acidic residues" evidence="1">
    <location>
        <begin position="70"/>
        <end position="82"/>
    </location>
</feature>
<comment type="caution">
    <text evidence="2">The sequence shown here is derived from an EMBL/GenBank/DDBJ whole genome shotgun (WGS) entry which is preliminary data.</text>
</comment>
<sequence length="360" mass="40579">MIIARQTVASSSDDLNLSSSEAPPSSSSSNNNNDNINNNKGSSADYFKDDHVVVSSSSREEVVNGFRMNHGGEDGDHDRMDLRDDDDPLQQKSGKTSTRSCYSNGNNIYDSTSSNRSSSSPLKSNHYDRFNGDDYDDEQDINDRMSDEGNEMHQLCNHHGEFNQNKKRKNCVMDDVAQQVTLEEFCKLFVDSDLAVNNTSNSAGATFVEKMQRQQEFIKDIENTLYEFPFVESENASSSEYDDDQSSDDSFLQSEESSYGSDNVSEQEENENNNILNEEIEYHYRPVPNSSKLNIITLSSLKFLPFEHPDRLEIENILYFHRLSKSTWFSVGMNEHHTNVSSNIASSSSSSETSPGTRVL</sequence>
<feature type="compositionally biased region" description="Low complexity" evidence="1">
    <location>
        <begin position="10"/>
        <end position="43"/>
    </location>
</feature>
<feature type="region of interest" description="Disordered" evidence="1">
    <location>
        <begin position="236"/>
        <end position="271"/>
    </location>
</feature>
<dbReference type="EMBL" id="PYSW02000006">
    <property type="protein sequence ID" value="KAG2392095.1"/>
    <property type="molecule type" value="Genomic_DNA"/>
</dbReference>
<dbReference type="AlphaFoldDB" id="A0AA88KVT4"/>
<feature type="compositionally biased region" description="Low complexity" evidence="1">
    <location>
        <begin position="341"/>
        <end position="354"/>
    </location>
</feature>
<dbReference type="GeneID" id="68106033"/>
<accession>A0AA88KVT4</accession>
<name>A0AA88KVT4_NAELO</name>
<feature type="compositionally biased region" description="Low complexity" evidence="1">
    <location>
        <begin position="111"/>
        <end position="124"/>
    </location>
</feature>
<keyword evidence="3" id="KW-1185">Reference proteome</keyword>
<feature type="compositionally biased region" description="Polar residues" evidence="1">
    <location>
        <begin position="90"/>
        <end position="110"/>
    </location>
</feature>
<organism evidence="2 3">
    <name type="scientific">Naegleria lovaniensis</name>
    <name type="common">Amoeba</name>
    <dbReference type="NCBI Taxonomy" id="51637"/>
    <lineage>
        <taxon>Eukaryota</taxon>
        <taxon>Discoba</taxon>
        <taxon>Heterolobosea</taxon>
        <taxon>Tetramitia</taxon>
        <taxon>Eutetramitia</taxon>
        <taxon>Vahlkampfiidae</taxon>
        <taxon>Naegleria</taxon>
    </lineage>
</organism>
<dbReference type="Proteomes" id="UP000816034">
    <property type="component" value="Unassembled WGS sequence"/>
</dbReference>
<protein>
    <submittedName>
        <fullName evidence="2">Uncharacterized protein</fullName>
    </submittedName>
</protein>
<evidence type="ECO:0000256" key="1">
    <source>
        <dbReference type="SAM" id="MobiDB-lite"/>
    </source>
</evidence>
<reference evidence="2 3" key="1">
    <citation type="journal article" date="2018" name="BMC Genomics">
        <title>The genome of Naegleria lovaniensis, the basis for a comparative approach to unravel pathogenicity factors of the human pathogenic amoeba N. fowleri.</title>
        <authorList>
            <person name="Liechti N."/>
            <person name="Schurch N."/>
            <person name="Bruggmann R."/>
            <person name="Wittwer M."/>
        </authorList>
    </citation>
    <scope>NUCLEOTIDE SEQUENCE [LARGE SCALE GENOMIC DNA]</scope>
    <source>
        <strain evidence="2 3">ATCC 30569</strain>
    </source>
</reference>
<proteinExistence type="predicted"/>
<dbReference type="RefSeq" id="XP_044553989.1">
    <property type="nucleotide sequence ID" value="XM_044689472.1"/>
</dbReference>
<evidence type="ECO:0000313" key="3">
    <source>
        <dbReference type="Proteomes" id="UP000816034"/>
    </source>
</evidence>
<gene>
    <name evidence="2" type="ORF">C9374_013580</name>
</gene>
<feature type="compositionally biased region" description="Low complexity" evidence="1">
    <location>
        <begin position="248"/>
        <end position="258"/>
    </location>
</feature>
<feature type="region of interest" description="Disordered" evidence="1">
    <location>
        <begin position="1"/>
        <end position="145"/>
    </location>
</feature>
<feature type="compositionally biased region" description="Basic and acidic residues" evidence="1">
    <location>
        <begin position="46"/>
        <end position="62"/>
    </location>
</feature>
<evidence type="ECO:0000313" key="2">
    <source>
        <dbReference type="EMBL" id="KAG2392095.1"/>
    </source>
</evidence>